<evidence type="ECO:0000256" key="1">
    <source>
        <dbReference type="SAM" id="SignalP"/>
    </source>
</evidence>
<gene>
    <name evidence="2" type="ORF">N7456_002352</name>
</gene>
<keyword evidence="3" id="KW-1185">Reference proteome</keyword>
<dbReference type="AlphaFoldDB" id="A0A9W9KQ87"/>
<feature type="chain" id="PRO_5040765471" evidence="1">
    <location>
        <begin position="20"/>
        <end position="349"/>
    </location>
</feature>
<name>A0A9W9KQ87_9EURO</name>
<dbReference type="OrthoDB" id="4360259at2759"/>
<comment type="caution">
    <text evidence="2">The sequence shown here is derived from an EMBL/GenBank/DDBJ whole genome shotgun (WGS) entry which is preliminary data.</text>
</comment>
<reference evidence="2" key="2">
    <citation type="journal article" date="2023" name="IMA Fungus">
        <title>Comparative genomic study of the Penicillium genus elucidates a diverse pangenome and 15 lateral gene transfer events.</title>
        <authorList>
            <person name="Petersen C."/>
            <person name="Sorensen T."/>
            <person name="Nielsen M.R."/>
            <person name="Sondergaard T.E."/>
            <person name="Sorensen J.L."/>
            <person name="Fitzpatrick D.A."/>
            <person name="Frisvad J.C."/>
            <person name="Nielsen K.L."/>
        </authorList>
    </citation>
    <scope>NUCLEOTIDE SEQUENCE</scope>
    <source>
        <strain evidence="2">IBT 30069</strain>
    </source>
</reference>
<keyword evidence="1" id="KW-0732">Signal</keyword>
<dbReference type="EMBL" id="JAPQKH010000002">
    <property type="protein sequence ID" value="KAJ5113818.1"/>
    <property type="molecule type" value="Genomic_DNA"/>
</dbReference>
<protein>
    <submittedName>
        <fullName evidence="2">Uncharacterized protein</fullName>
    </submittedName>
</protein>
<organism evidence="2 3">
    <name type="scientific">Penicillium angulare</name>
    <dbReference type="NCBI Taxonomy" id="116970"/>
    <lineage>
        <taxon>Eukaryota</taxon>
        <taxon>Fungi</taxon>
        <taxon>Dikarya</taxon>
        <taxon>Ascomycota</taxon>
        <taxon>Pezizomycotina</taxon>
        <taxon>Eurotiomycetes</taxon>
        <taxon>Eurotiomycetidae</taxon>
        <taxon>Eurotiales</taxon>
        <taxon>Aspergillaceae</taxon>
        <taxon>Penicillium</taxon>
    </lineage>
</organism>
<accession>A0A9W9KQ87</accession>
<evidence type="ECO:0000313" key="3">
    <source>
        <dbReference type="Proteomes" id="UP001149165"/>
    </source>
</evidence>
<reference evidence="2" key="1">
    <citation type="submission" date="2022-11" db="EMBL/GenBank/DDBJ databases">
        <authorList>
            <person name="Petersen C."/>
        </authorList>
    </citation>
    <scope>NUCLEOTIDE SEQUENCE</scope>
    <source>
        <strain evidence="2">IBT 30069</strain>
    </source>
</reference>
<dbReference type="Proteomes" id="UP001149165">
    <property type="component" value="Unassembled WGS sequence"/>
</dbReference>
<proteinExistence type="predicted"/>
<sequence>MVCGGGILIFVCLASACVAACVFARDSVQTGWVHGSNVLWKLFETITNPNLDFPDVLFTAWQRGPGMSSSGLSHHMRTSRWQHSHRERWAPVIRVGFGEDAAMDNRSSGSSYDSSIDSFGYDRESLYDDELLFDRGQDVSRWLEDPGIPTCPISRLPRDRLTREQLEQVTTIDLETNRGSGHMDQWINLMLRDLHYSSRSPLSNWRINSRDNSGGHVHMTTREGLIVLDYVFRPEGNTRFPHVSSIVNLLYQTTHSTTPLSYILVTNVGNHNTLDYLQSFNEGWHTWTAEDNDTFNEYHMALGTRIGRLAGYIAIEAYPQGTHRISAIHLFRDMMDGADSLRFDISPAV</sequence>
<evidence type="ECO:0000313" key="2">
    <source>
        <dbReference type="EMBL" id="KAJ5113818.1"/>
    </source>
</evidence>
<feature type="signal peptide" evidence="1">
    <location>
        <begin position="1"/>
        <end position="19"/>
    </location>
</feature>